<dbReference type="CDD" id="cd02691">
    <property type="entry name" value="PurM-like2"/>
    <property type="match status" value="1"/>
</dbReference>
<dbReference type="InterPro" id="IPR010918">
    <property type="entry name" value="PurM-like_C_dom"/>
</dbReference>
<dbReference type="GO" id="GO:0009228">
    <property type="term" value="P:thiamine biosynthetic process"/>
    <property type="evidence" value="ECO:0007669"/>
    <property type="project" value="InterPro"/>
</dbReference>
<protein>
    <submittedName>
        <fullName evidence="3">Thiamine-monophosphate kinase</fullName>
        <ecNumber evidence="3">2.7.4.16</ecNumber>
    </submittedName>
</protein>
<dbReference type="EC" id="2.7.4.16" evidence="3"/>
<dbReference type="PANTHER" id="PTHR30270">
    <property type="entry name" value="THIAMINE-MONOPHOSPHATE KINASE"/>
    <property type="match status" value="1"/>
</dbReference>
<feature type="domain" description="PurM-like N-terminal" evidence="1">
    <location>
        <begin position="128"/>
        <end position="229"/>
    </location>
</feature>
<dbReference type="GO" id="GO:0009030">
    <property type="term" value="F:thiamine-phosphate kinase activity"/>
    <property type="evidence" value="ECO:0007669"/>
    <property type="project" value="UniProtKB-EC"/>
</dbReference>
<evidence type="ECO:0000259" key="1">
    <source>
        <dbReference type="Pfam" id="PF00586"/>
    </source>
</evidence>
<organism evidence="3">
    <name type="scientific">bioreactor metagenome</name>
    <dbReference type="NCBI Taxonomy" id="1076179"/>
    <lineage>
        <taxon>unclassified sequences</taxon>
        <taxon>metagenomes</taxon>
        <taxon>ecological metagenomes</taxon>
    </lineage>
</organism>
<reference evidence="3" key="1">
    <citation type="submission" date="2019-08" db="EMBL/GenBank/DDBJ databases">
        <authorList>
            <person name="Kucharzyk K."/>
            <person name="Murdoch R.W."/>
            <person name="Higgins S."/>
            <person name="Loffler F."/>
        </authorList>
    </citation>
    <scope>NUCLEOTIDE SEQUENCE</scope>
</reference>
<dbReference type="EMBL" id="VSSQ01000006">
    <property type="protein sequence ID" value="MPL58332.1"/>
    <property type="molecule type" value="Genomic_DNA"/>
</dbReference>
<evidence type="ECO:0000259" key="2">
    <source>
        <dbReference type="Pfam" id="PF02769"/>
    </source>
</evidence>
<dbReference type="PIRSF" id="PIRSF006346">
    <property type="entry name" value="Ni_metllenz_mat"/>
    <property type="match status" value="1"/>
</dbReference>
<dbReference type="SUPFAM" id="SSF55326">
    <property type="entry name" value="PurM N-terminal domain-like"/>
    <property type="match status" value="1"/>
</dbReference>
<evidence type="ECO:0000313" key="3">
    <source>
        <dbReference type="EMBL" id="MPL58332.1"/>
    </source>
</evidence>
<name>A0A644SXA0_9ZZZZ</name>
<dbReference type="InterPro" id="IPR036921">
    <property type="entry name" value="PurM-like_N_sf"/>
</dbReference>
<feature type="domain" description="PurM-like C-terminal" evidence="2">
    <location>
        <begin position="259"/>
        <end position="406"/>
    </location>
</feature>
<sequence>MGVNMDIEGYTRVKLSDINHNDKKKEINAQKELESILTQRIMEFKEIPFNNALLMSKSVIEEVQNTLKIQDSDDSFLKYIMDVPKANIGMGEMGVGSRGAGDFFVHRKIAEIVASTKSSSLVNPEAQDDGGVVKSPISGSKDEDVYITTAVDGIHSRLSEYPFLGGFHVARASLRDVCVMGAEPVAIISDIHLADDGDVGKLFDFTAGVAAVSELIDVPIVAGSTLRVGGDMVLGDRLVSAVGSIGVSNYPPTARKRAEPGDIILLTEGSGGGTITTTAIYNGFFDVIWETMDISFIKASNALVQDDLVKDIHAMTDVTNGGLRGDAHEISSTTGLGLEFYQEDIKKMITPKVLKMLETLDIDPLGVSIDSLMIVAPEDMVKDIKNSIESVGVKISEIGTVDNTGVPRMINSEGNEEILEPLFREAAYTKIKKLVGETTPEDFEIMKEKVQKAANNSIKKKNKAIEYINGKN</sequence>
<evidence type="ECO:0000313" key="4">
    <source>
        <dbReference type="EMBL" id="MPL72030.1"/>
    </source>
</evidence>
<dbReference type="AlphaFoldDB" id="A0A644SXA0"/>
<dbReference type="PANTHER" id="PTHR30270:SF2">
    <property type="entry name" value="HYDROGENASE EXPRESSION_FORMATION PROTEIN"/>
    <property type="match status" value="1"/>
</dbReference>
<dbReference type="Gene3D" id="3.30.1330.10">
    <property type="entry name" value="PurM-like, N-terminal domain"/>
    <property type="match status" value="1"/>
</dbReference>
<dbReference type="InterPro" id="IPR006283">
    <property type="entry name" value="ThiL-like"/>
</dbReference>
<keyword evidence="3" id="KW-0808">Transferase</keyword>
<accession>A0A644SXA0</accession>
<proteinExistence type="predicted"/>
<dbReference type="SUPFAM" id="SSF56042">
    <property type="entry name" value="PurM C-terminal domain-like"/>
    <property type="match status" value="1"/>
</dbReference>
<dbReference type="InterPro" id="IPR036676">
    <property type="entry name" value="PurM-like_C_sf"/>
</dbReference>
<dbReference type="Pfam" id="PF00586">
    <property type="entry name" value="AIRS"/>
    <property type="match status" value="1"/>
</dbReference>
<keyword evidence="3" id="KW-0418">Kinase</keyword>
<comment type="caution">
    <text evidence="3">The sequence shown here is derived from an EMBL/GenBank/DDBJ whole genome shotgun (WGS) entry which is preliminary data.</text>
</comment>
<dbReference type="InterPro" id="IPR016188">
    <property type="entry name" value="PurM-like_N"/>
</dbReference>
<dbReference type="InterPro" id="IPR009186">
    <property type="entry name" value="Ni_metllenz_mat"/>
</dbReference>
<dbReference type="EMBL" id="VSSQ01000063">
    <property type="protein sequence ID" value="MPL72030.1"/>
    <property type="molecule type" value="Genomic_DNA"/>
</dbReference>
<gene>
    <name evidence="3" type="primary">thiL_3</name>
    <name evidence="4" type="synonym">thiL_7</name>
    <name evidence="3" type="ORF">SDC9_03864</name>
    <name evidence="4" type="ORF">SDC9_17809</name>
</gene>
<dbReference type="Pfam" id="PF02769">
    <property type="entry name" value="AIRS_C"/>
    <property type="match status" value="1"/>
</dbReference>
<dbReference type="Gene3D" id="3.90.650.10">
    <property type="entry name" value="PurM-like C-terminal domain"/>
    <property type="match status" value="1"/>
</dbReference>